<protein>
    <submittedName>
        <fullName evidence="1">SEA (Seh1-associated) complex subunit</fullName>
    </submittedName>
</protein>
<gene>
    <name evidence="1" type="primary">RTC1</name>
    <name evidence="1" type="ORF">H2198_001228</name>
</gene>
<comment type="caution">
    <text evidence="1">The sequence shown here is derived from an EMBL/GenBank/DDBJ whole genome shotgun (WGS) entry which is preliminary data.</text>
</comment>
<organism evidence="1 2">
    <name type="scientific">Neophaeococcomyces mojaviensis</name>
    <dbReference type="NCBI Taxonomy" id="3383035"/>
    <lineage>
        <taxon>Eukaryota</taxon>
        <taxon>Fungi</taxon>
        <taxon>Dikarya</taxon>
        <taxon>Ascomycota</taxon>
        <taxon>Pezizomycotina</taxon>
        <taxon>Eurotiomycetes</taxon>
        <taxon>Chaetothyriomycetidae</taxon>
        <taxon>Chaetothyriales</taxon>
        <taxon>Chaetothyriales incertae sedis</taxon>
        <taxon>Neophaeococcomyces</taxon>
    </lineage>
</organism>
<sequence length="1388" mass="153772">MAEANQSSALSQPPPAPPLPPQRPSVLQRIIAPLAFNRPQRTQETRAAQSSSTSPRDVSHKEHPYRLPPPRTAVHRTGLSIAAIDVNQSRTHAILAGRDILKTVKVQDETVVEDLNIRSVVNNYISTQQLRPDDVHKRREYLPAKDVRWSHKHFSHVVATAAQNGRVALYDVSTLGSSRVELAWIYQHTGEVNKLDFDPFSGYMLLSGSQDKYCKTWDIRDPRKPAGLFQYHVRAPVRDVRWAPTDAWIFALCTEGGVVQKWDVRNTRQPQLSISAHEKSCYTIAWHPDGKHLASGGFDKYLRVWDFGTENRRQKPVFQLKGPHGIMNLAWRPPCWSAEFARAGTWQCTQIATSYTDDDPRVHVWDLRRPLLPFRELNQYDTRPMDLLWPSKDLLWTVGGAGIFAQNDMTHAPHVEDALPPSAAEWAADGSFYAVVEDKSPTRRVPVFDPAAVFLNIPQDRLSGTEDGIASRSLTDDEDSEIAFSEHSRRQSKAGSTRSGKSQANTPPNHEDEPQVLPLDRAVLGKKDMFVNGQVGALSILPGVHSPSPVVEFIANNYAQAMTTAERGSDPSRVLERLENALLHNANVCEIVTMHRSAQTWRILAAVVVPELKEWADYNRNRRLAQEDAQRNQQEAETRNNQTQNTLSPFAKSVADGRSPARSEKIVGNIFRGILGSQRGTNDNSSTSNMTTPLARPLMTPPPTSKRDESTWFTLDEAIEPIQPLPPSLANAHSTAAAASRALLDNTSNPSSSPMSSPEKTRFSPDRPKGHKRSSTESARTGINNRNVTNSPTSGQRIIQKPSHVSIVNPNQEDRRAALRDYKATTRQLFSLEASVSSPKYGRVERHDSSESFSMFSPSTSGSARARSMGHSFDVPDQPVARKGSEDWNEMPSDRYYDSIPRSTAENQYDSSNSGRFDRKDFARSQTTDFAMDDSPQLPFGLDGASESGPVAPVEQHFREMLASSSSKPLGGSSRAPQEEETRPQSLEQGLSEHIPPPERIVHHHNPYLNEQINHGAKGGIPLTEHDLKFKPYHPSDFRPIDITTYQTNRPFALSAFPIICQTIEQDVNHGFSVSQFSCHLLSYILPFFFHQSTRSVSSFPLDAQNAPTTLADRMMNPSLSARIIEGIFTSHIEHLRRLKLFLPAAELRKLCVEEFGYPNIAGSDITPHNAKSAGDTLKVDPLKIKSTCSNCKSFMPMQATACRNCSQKREQCPICELPISLSTKDASLTSTLFAYCHVCGHSAHTFCMSTWLSLPDVHGECPTPFCGCDCGPGKVREQRITRQLQAREEDAVIRGSSASDLKKDSIKVGPSPAVDRARESLRKRSIVGERGTQSGDEGRGSAESAWSKKSSGIGANRGLGRSNSGSGAANNGGSSFGRRVRVVEPDK</sequence>
<reference evidence="1" key="1">
    <citation type="submission" date="2022-10" db="EMBL/GenBank/DDBJ databases">
        <title>Culturing micro-colonial fungi from biological soil crusts in the Mojave desert and describing Neophaeococcomyces mojavensis, and introducing the new genera and species Taxawa tesnikishii.</title>
        <authorList>
            <person name="Kurbessoian T."/>
            <person name="Stajich J.E."/>
        </authorList>
    </citation>
    <scope>NUCLEOTIDE SEQUENCE</scope>
    <source>
        <strain evidence="1">JES_112</strain>
    </source>
</reference>
<dbReference type="EMBL" id="JAPDRQ010000013">
    <property type="protein sequence ID" value="KAJ9662779.1"/>
    <property type="molecule type" value="Genomic_DNA"/>
</dbReference>
<proteinExistence type="predicted"/>
<evidence type="ECO:0000313" key="1">
    <source>
        <dbReference type="EMBL" id="KAJ9662779.1"/>
    </source>
</evidence>
<keyword evidence="2" id="KW-1185">Reference proteome</keyword>
<accession>A0ACC3AHZ5</accession>
<name>A0ACC3AHZ5_9EURO</name>
<evidence type="ECO:0000313" key="2">
    <source>
        <dbReference type="Proteomes" id="UP001172386"/>
    </source>
</evidence>
<dbReference type="Proteomes" id="UP001172386">
    <property type="component" value="Unassembled WGS sequence"/>
</dbReference>